<protein>
    <recommendedName>
        <fullName evidence="7">Serine phosphatase RsbU, regulator of sigma subunit</fullName>
    </recommendedName>
</protein>
<proteinExistence type="predicted"/>
<dbReference type="PANTHER" id="PTHR43156">
    <property type="entry name" value="STAGE II SPORULATION PROTEIN E-RELATED"/>
    <property type="match status" value="1"/>
</dbReference>
<feature type="compositionally biased region" description="Basic and acidic residues" evidence="2">
    <location>
        <begin position="483"/>
        <end position="498"/>
    </location>
</feature>
<dbReference type="EMBL" id="FZMO01000090">
    <property type="protein sequence ID" value="SNQ47239.1"/>
    <property type="molecule type" value="Genomic_DNA"/>
</dbReference>
<dbReference type="AlphaFoldDB" id="A0A2I2KNM4"/>
<dbReference type="Gene3D" id="3.30.450.40">
    <property type="match status" value="1"/>
</dbReference>
<dbReference type="Gene3D" id="3.60.40.10">
    <property type="entry name" value="PPM-type phosphatase domain"/>
    <property type="match status" value="1"/>
</dbReference>
<dbReference type="CDD" id="cd16936">
    <property type="entry name" value="HATPase_RsbW-like"/>
    <property type="match status" value="1"/>
</dbReference>
<sequence length="751" mass="78544">MSAILGRADVAGGDGSMAAVVTRQLRSSASIGLRTARGVARLLRGGPPSAERTDPSCCAPSTFLADAALVLAETLDPDRVVHLLADLAVPRLGTVALVWLRTEDEVSLAASVVVDQRVAQMLRAMIAALPPALDDEYPPGVVLRTGQVFCVPELGSLRTAVPFPNELAYQQFRRVQAGPTMSVPLADSGEIVGVLTVGRPEGHYTNAEIDLAEDLARRGALALHNARRYREAQESALTLQRSLLPANPPALDGVEIAMEYRPGTAGTEVGGDFYDVIPLSGGRFGVAIGDVMGRGLQAAAVMGQLRAALRAYALEDWGPAEVLSRLDRVVDLLPGLQMATCTYAVYDRHTGRAVIANAGHLAPLVILPDEDPDYLVLDPGLPLGVGEGAGFSEMTVTLPPGSALVLFTDGLVESRRRPLAEGLQGLRRGLTEQRARAAAARGAPPVSPADLTGAGSADGPSASPGGLVPGGATMDAAPTGGTRPDDARTDEPWTDRRAPGPSLGPPPGMPDRRSGRDRRHAQQHHTGAERRRRARGGSFAVRSWFGPDTVAGTGEGPAEETARSLLERCLLAADLPSRTDDDTALVVLTTLAVNPPLLELALPAVAASAGQARMAIRAVLVDYGIASVEDATLLVSEVVTNAVLHARSDLVLRAFLEPGRLRISVEDREGAHLPRPGAAAENRPDPESGWGLLLVEAMSLAWGVETTGDGKRVWFDIEVPDGAGPDAGRHGTAPMGGPPPADPPAQGRGRF</sequence>
<organism evidence="5 6">
    <name type="scientific">Frankia canadensis</name>
    <dbReference type="NCBI Taxonomy" id="1836972"/>
    <lineage>
        <taxon>Bacteria</taxon>
        <taxon>Bacillati</taxon>
        <taxon>Actinomycetota</taxon>
        <taxon>Actinomycetes</taxon>
        <taxon>Frankiales</taxon>
        <taxon>Frankiaceae</taxon>
        <taxon>Frankia</taxon>
    </lineage>
</organism>
<dbReference type="Proteomes" id="UP000234331">
    <property type="component" value="Unassembled WGS sequence"/>
</dbReference>
<evidence type="ECO:0000313" key="5">
    <source>
        <dbReference type="EMBL" id="SNQ47239.1"/>
    </source>
</evidence>
<dbReference type="Pfam" id="PF07228">
    <property type="entry name" value="SpoIIE"/>
    <property type="match status" value="1"/>
</dbReference>
<dbReference type="SUPFAM" id="SSF81606">
    <property type="entry name" value="PP2C-like"/>
    <property type="match status" value="1"/>
</dbReference>
<evidence type="ECO:0000313" key="6">
    <source>
        <dbReference type="Proteomes" id="UP000234331"/>
    </source>
</evidence>
<gene>
    <name evidence="5" type="ORF">FRACA_180003</name>
</gene>
<name>A0A2I2KNM4_9ACTN</name>
<feature type="compositionally biased region" description="Low complexity" evidence="2">
    <location>
        <begin position="453"/>
        <end position="466"/>
    </location>
</feature>
<evidence type="ECO:0000259" key="3">
    <source>
        <dbReference type="SMART" id="SM00065"/>
    </source>
</evidence>
<dbReference type="InterPro" id="IPR003594">
    <property type="entry name" value="HATPase_dom"/>
</dbReference>
<dbReference type="GO" id="GO:0016791">
    <property type="term" value="F:phosphatase activity"/>
    <property type="evidence" value="ECO:0007669"/>
    <property type="project" value="TreeGrafter"/>
</dbReference>
<evidence type="ECO:0000256" key="2">
    <source>
        <dbReference type="SAM" id="MobiDB-lite"/>
    </source>
</evidence>
<dbReference type="Pfam" id="PF13185">
    <property type="entry name" value="GAF_2"/>
    <property type="match status" value="1"/>
</dbReference>
<evidence type="ECO:0000256" key="1">
    <source>
        <dbReference type="ARBA" id="ARBA00022801"/>
    </source>
</evidence>
<dbReference type="SUPFAM" id="SSF55874">
    <property type="entry name" value="ATPase domain of HSP90 chaperone/DNA topoisomerase II/histidine kinase"/>
    <property type="match status" value="1"/>
</dbReference>
<dbReference type="SMART" id="SM00065">
    <property type="entry name" value="GAF"/>
    <property type="match status" value="1"/>
</dbReference>
<reference evidence="5 6" key="1">
    <citation type="submission" date="2017-06" db="EMBL/GenBank/DDBJ databases">
        <authorList>
            <person name="Kim H.J."/>
            <person name="Triplett B.A."/>
        </authorList>
    </citation>
    <scope>NUCLEOTIDE SEQUENCE [LARGE SCALE GENOMIC DNA]</scope>
    <source>
        <strain evidence="5">FRACA_ARgP5</strain>
    </source>
</reference>
<dbReference type="PANTHER" id="PTHR43156:SF2">
    <property type="entry name" value="STAGE II SPORULATION PROTEIN E"/>
    <property type="match status" value="1"/>
</dbReference>
<feature type="region of interest" description="Disordered" evidence="2">
    <location>
        <begin position="719"/>
        <end position="751"/>
    </location>
</feature>
<keyword evidence="6" id="KW-1185">Reference proteome</keyword>
<evidence type="ECO:0000259" key="4">
    <source>
        <dbReference type="SMART" id="SM00331"/>
    </source>
</evidence>
<dbReference type="InterPro" id="IPR036890">
    <property type="entry name" value="HATPase_C_sf"/>
</dbReference>
<dbReference type="SUPFAM" id="SSF55781">
    <property type="entry name" value="GAF domain-like"/>
    <property type="match status" value="1"/>
</dbReference>
<dbReference type="InterPro" id="IPR036457">
    <property type="entry name" value="PPM-type-like_dom_sf"/>
</dbReference>
<dbReference type="Pfam" id="PF13581">
    <property type="entry name" value="HATPase_c_2"/>
    <property type="match status" value="1"/>
</dbReference>
<feature type="domain" description="PPM-type phosphatase" evidence="4">
    <location>
        <begin position="251"/>
        <end position="590"/>
    </location>
</feature>
<dbReference type="InterPro" id="IPR001932">
    <property type="entry name" value="PPM-type_phosphatase-like_dom"/>
</dbReference>
<dbReference type="InterPro" id="IPR052016">
    <property type="entry name" value="Bact_Sigma-Reg"/>
</dbReference>
<dbReference type="InterPro" id="IPR029016">
    <property type="entry name" value="GAF-like_dom_sf"/>
</dbReference>
<keyword evidence="1" id="KW-0378">Hydrolase</keyword>
<evidence type="ECO:0008006" key="7">
    <source>
        <dbReference type="Google" id="ProtNLM"/>
    </source>
</evidence>
<accession>A0A2I2KNM4</accession>
<feature type="region of interest" description="Disordered" evidence="2">
    <location>
        <begin position="434"/>
        <end position="559"/>
    </location>
</feature>
<dbReference type="Gene3D" id="3.30.565.10">
    <property type="entry name" value="Histidine kinase-like ATPase, C-terminal domain"/>
    <property type="match status" value="1"/>
</dbReference>
<feature type="domain" description="GAF" evidence="3">
    <location>
        <begin position="59"/>
        <end position="233"/>
    </location>
</feature>
<dbReference type="InterPro" id="IPR003018">
    <property type="entry name" value="GAF"/>
</dbReference>
<dbReference type="SMART" id="SM00331">
    <property type="entry name" value="PP2C_SIG"/>
    <property type="match status" value="1"/>
</dbReference>